<dbReference type="Proteomes" id="UP000652761">
    <property type="component" value="Unassembled WGS sequence"/>
</dbReference>
<dbReference type="InterPro" id="IPR021109">
    <property type="entry name" value="Peptidase_aspartic_dom_sf"/>
</dbReference>
<dbReference type="AlphaFoldDB" id="A0A843XYM6"/>
<accession>A0A843XYM6</accession>
<dbReference type="EMBL" id="NMUH01017972">
    <property type="protein sequence ID" value="MQM23787.1"/>
    <property type="molecule type" value="Genomic_DNA"/>
</dbReference>
<dbReference type="Gene3D" id="2.40.70.10">
    <property type="entry name" value="Acid Proteases"/>
    <property type="match status" value="1"/>
</dbReference>
<gene>
    <name evidence="2" type="ORF">Taro_056858</name>
</gene>
<evidence type="ECO:0000313" key="2">
    <source>
        <dbReference type="EMBL" id="MQM23787.1"/>
    </source>
</evidence>
<organism evidence="2 3">
    <name type="scientific">Colocasia esculenta</name>
    <name type="common">Wild taro</name>
    <name type="synonym">Arum esculentum</name>
    <dbReference type="NCBI Taxonomy" id="4460"/>
    <lineage>
        <taxon>Eukaryota</taxon>
        <taxon>Viridiplantae</taxon>
        <taxon>Streptophyta</taxon>
        <taxon>Embryophyta</taxon>
        <taxon>Tracheophyta</taxon>
        <taxon>Spermatophyta</taxon>
        <taxon>Magnoliopsida</taxon>
        <taxon>Liliopsida</taxon>
        <taxon>Araceae</taxon>
        <taxon>Aroideae</taxon>
        <taxon>Colocasieae</taxon>
        <taxon>Colocasia</taxon>
    </lineage>
</organism>
<keyword evidence="3" id="KW-1185">Reference proteome</keyword>
<feature type="compositionally biased region" description="Low complexity" evidence="1">
    <location>
        <begin position="35"/>
        <end position="58"/>
    </location>
</feature>
<dbReference type="OrthoDB" id="2009278at2759"/>
<feature type="compositionally biased region" description="Low complexity" evidence="1">
    <location>
        <begin position="1"/>
        <end position="20"/>
    </location>
</feature>
<evidence type="ECO:0000313" key="3">
    <source>
        <dbReference type="Proteomes" id="UP000652761"/>
    </source>
</evidence>
<proteinExistence type="predicted"/>
<name>A0A843XYM6_COLES</name>
<evidence type="ECO:0000256" key="1">
    <source>
        <dbReference type="SAM" id="MobiDB-lite"/>
    </source>
</evidence>
<dbReference type="Pfam" id="PF08284">
    <property type="entry name" value="RVP_2"/>
    <property type="match status" value="1"/>
</dbReference>
<feature type="non-terminal residue" evidence="2">
    <location>
        <position position="157"/>
    </location>
</feature>
<feature type="compositionally biased region" description="Basic residues" evidence="1">
    <location>
        <begin position="21"/>
        <end position="30"/>
    </location>
</feature>
<sequence>MTPRTTTSYASTSTGTTTKSGSRRKFRRDKRQAEQRQQSVGSVQQPQQQAPVQQRQQAGGSGGSRGRGRVTHLTRADAEAAQLVEDSLGELSSGESVELAVELPTGDFVLTSYCLEELHDYDVILGMDWLERYGAVMDFQKKRVHLRIPGEVVFYFQ</sequence>
<protein>
    <submittedName>
        <fullName evidence="2">Uncharacterized protein</fullName>
    </submittedName>
</protein>
<reference evidence="2" key="1">
    <citation type="submission" date="2017-07" db="EMBL/GenBank/DDBJ databases">
        <title>Taro Niue Genome Assembly and Annotation.</title>
        <authorList>
            <person name="Atibalentja N."/>
            <person name="Keating K."/>
            <person name="Fields C.J."/>
        </authorList>
    </citation>
    <scope>NUCLEOTIDE SEQUENCE</scope>
    <source>
        <strain evidence="2">Niue_2</strain>
        <tissue evidence="2">Leaf</tissue>
    </source>
</reference>
<comment type="caution">
    <text evidence="2">The sequence shown here is derived from an EMBL/GenBank/DDBJ whole genome shotgun (WGS) entry which is preliminary data.</text>
</comment>
<feature type="region of interest" description="Disordered" evidence="1">
    <location>
        <begin position="1"/>
        <end position="73"/>
    </location>
</feature>